<dbReference type="PANTHER" id="PTHR43333">
    <property type="entry name" value="2-HACID_DH_C DOMAIN-CONTAINING PROTEIN"/>
    <property type="match status" value="1"/>
</dbReference>
<evidence type="ECO:0000256" key="3">
    <source>
        <dbReference type="ARBA" id="ARBA00023027"/>
    </source>
</evidence>
<dbReference type="InterPro" id="IPR029752">
    <property type="entry name" value="D-isomer_DH_CS1"/>
</dbReference>
<organism evidence="5 6">
    <name type="scientific">Tepidibacillus fermentans</name>
    <dbReference type="NCBI Taxonomy" id="1281767"/>
    <lineage>
        <taxon>Bacteria</taxon>
        <taxon>Bacillati</taxon>
        <taxon>Bacillota</taxon>
        <taxon>Bacilli</taxon>
        <taxon>Bacillales</taxon>
        <taxon>Bacillaceae</taxon>
        <taxon>Tepidibacillus</taxon>
    </lineage>
</organism>
<proteinExistence type="inferred from homology"/>
<keyword evidence="2" id="KW-0560">Oxidoreductase</keyword>
<feature type="domain" description="D-isomer specific 2-hydroxyacid dehydrogenase NAD-binding" evidence="4">
    <location>
        <begin position="104"/>
        <end position="278"/>
    </location>
</feature>
<evidence type="ECO:0000256" key="2">
    <source>
        <dbReference type="ARBA" id="ARBA00023002"/>
    </source>
</evidence>
<protein>
    <submittedName>
        <fullName evidence="5">Phosphoglycerate dehydrogenase-like enzyme</fullName>
    </submittedName>
</protein>
<dbReference type="PROSITE" id="PS00065">
    <property type="entry name" value="D_2_HYDROXYACID_DH_1"/>
    <property type="match status" value="1"/>
</dbReference>
<comment type="caution">
    <text evidence="5">The sequence shown here is derived from an EMBL/GenBank/DDBJ whole genome shotgun (WGS) entry which is preliminary data.</text>
</comment>
<evidence type="ECO:0000313" key="6">
    <source>
        <dbReference type="Proteomes" id="UP000295788"/>
    </source>
</evidence>
<dbReference type="InterPro" id="IPR006140">
    <property type="entry name" value="D-isomer_DH_NAD-bd"/>
</dbReference>
<dbReference type="EMBL" id="SMAB01000008">
    <property type="protein sequence ID" value="TCS82593.1"/>
    <property type="molecule type" value="Genomic_DNA"/>
</dbReference>
<dbReference type="Pfam" id="PF02826">
    <property type="entry name" value="2-Hacid_dh_C"/>
    <property type="match status" value="1"/>
</dbReference>
<dbReference type="GO" id="GO:0051287">
    <property type="term" value="F:NAD binding"/>
    <property type="evidence" value="ECO:0007669"/>
    <property type="project" value="InterPro"/>
</dbReference>
<sequence length="317" mass="35994">MKIVFSAKISEKHQITLKEQFPNSDFYFYANIDEAKNEIASAEIFVTYGEDLNDEIVQNMNQLKWIHVVSAGLDKMPFQSLQERKVIVTNSKGIHRVPMSEYTMAVILQLVRKTNQFFEKQKEGLWDRTIRVSEVYGSTIGIIGLGAIGLAIAEKAKIFGMTVIGTNTDGRPIPGIDKVYPSSSLKEVLSKSDYVVVIVPLTDQTYRMIGREELLAMKRSAYLINISRGDVIDEQGLLETLRNREIAGAVLDVFSEEPLPSNHPFWGLDNVIITPHVSGRSPKYMERALEIFKNNFLFYLNQDFSQMKNLVDLQKGY</sequence>
<evidence type="ECO:0000259" key="4">
    <source>
        <dbReference type="Pfam" id="PF02826"/>
    </source>
</evidence>
<dbReference type="CDD" id="cd05300">
    <property type="entry name" value="2-Hacid_dh_1"/>
    <property type="match status" value="1"/>
</dbReference>
<comment type="similarity">
    <text evidence="1">Belongs to the D-isomer specific 2-hydroxyacid dehydrogenase family.</text>
</comment>
<accession>A0A4R3KHI2</accession>
<keyword evidence="6" id="KW-1185">Reference proteome</keyword>
<name>A0A4R3KHI2_9BACI</name>
<dbReference type="SUPFAM" id="SSF51735">
    <property type="entry name" value="NAD(P)-binding Rossmann-fold domains"/>
    <property type="match status" value="1"/>
</dbReference>
<dbReference type="AlphaFoldDB" id="A0A4R3KHI2"/>
<dbReference type="InterPro" id="IPR029753">
    <property type="entry name" value="D-isomer_DH_CS"/>
</dbReference>
<evidence type="ECO:0000256" key="1">
    <source>
        <dbReference type="ARBA" id="ARBA00005854"/>
    </source>
</evidence>
<keyword evidence="3" id="KW-0520">NAD</keyword>
<dbReference type="SUPFAM" id="SSF52283">
    <property type="entry name" value="Formate/glycerate dehydrogenase catalytic domain-like"/>
    <property type="match status" value="1"/>
</dbReference>
<dbReference type="Proteomes" id="UP000295788">
    <property type="component" value="Unassembled WGS sequence"/>
</dbReference>
<dbReference type="FunFam" id="3.40.50.720:FF:000363">
    <property type="entry name" value="D-isomer specific 2-hydroxyacid dehydrogenase"/>
    <property type="match status" value="1"/>
</dbReference>
<dbReference type="PANTHER" id="PTHR43333:SF1">
    <property type="entry name" value="D-ISOMER SPECIFIC 2-HYDROXYACID DEHYDROGENASE NAD-BINDING DOMAIN-CONTAINING PROTEIN"/>
    <property type="match status" value="1"/>
</dbReference>
<dbReference type="OrthoDB" id="9805416at2"/>
<dbReference type="PROSITE" id="PS00671">
    <property type="entry name" value="D_2_HYDROXYACID_DH_3"/>
    <property type="match status" value="1"/>
</dbReference>
<dbReference type="GO" id="GO:0016616">
    <property type="term" value="F:oxidoreductase activity, acting on the CH-OH group of donors, NAD or NADP as acceptor"/>
    <property type="evidence" value="ECO:0007669"/>
    <property type="project" value="InterPro"/>
</dbReference>
<gene>
    <name evidence="5" type="ORF">EDD72_10884</name>
</gene>
<dbReference type="InterPro" id="IPR036291">
    <property type="entry name" value="NAD(P)-bd_dom_sf"/>
</dbReference>
<dbReference type="Gene3D" id="3.40.50.720">
    <property type="entry name" value="NAD(P)-binding Rossmann-like Domain"/>
    <property type="match status" value="2"/>
</dbReference>
<evidence type="ECO:0000313" key="5">
    <source>
        <dbReference type="EMBL" id="TCS82593.1"/>
    </source>
</evidence>
<reference evidence="5 6" key="1">
    <citation type="submission" date="2019-03" db="EMBL/GenBank/DDBJ databases">
        <title>Genomic Encyclopedia of Type Strains, Phase IV (KMG-IV): sequencing the most valuable type-strain genomes for metagenomic binning, comparative biology and taxonomic classification.</title>
        <authorList>
            <person name="Goeker M."/>
        </authorList>
    </citation>
    <scope>NUCLEOTIDE SEQUENCE [LARGE SCALE GENOMIC DNA]</scope>
    <source>
        <strain evidence="5 6">DSM 23802</strain>
    </source>
</reference>
<dbReference type="RefSeq" id="WP_132768687.1">
    <property type="nucleotide sequence ID" value="NZ_SMAB01000008.1"/>
</dbReference>